<dbReference type="EMBL" id="JAINUF010000002">
    <property type="protein sequence ID" value="KAJ8374223.1"/>
    <property type="molecule type" value="Genomic_DNA"/>
</dbReference>
<evidence type="ECO:0000313" key="3">
    <source>
        <dbReference type="Proteomes" id="UP001152622"/>
    </source>
</evidence>
<proteinExistence type="predicted"/>
<accession>A0A9Q1J955</accession>
<name>A0A9Q1J955_SYNKA</name>
<keyword evidence="3" id="KW-1185">Reference proteome</keyword>
<evidence type="ECO:0000256" key="1">
    <source>
        <dbReference type="SAM" id="MobiDB-lite"/>
    </source>
</evidence>
<feature type="region of interest" description="Disordered" evidence="1">
    <location>
        <begin position="103"/>
        <end position="144"/>
    </location>
</feature>
<protein>
    <submittedName>
        <fullName evidence="2">Uncharacterized protein</fullName>
    </submittedName>
</protein>
<dbReference type="AlphaFoldDB" id="A0A9Q1J955"/>
<comment type="caution">
    <text evidence="2">The sequence shown here is derived from an EMBL/GenBank/DDBJ whole genome shotgun (WGS) entry which is preliminary data.</text>
</comment>
<organism evidence="2 3">
    <name type="scientific">Synaphobranchus kaupii</name>
    <name type="common">Kaup's arrowtooth eel</name>
    <dbReference type="NCBI Taxonomy" id="118154"/>
    <lineage>
        <taxon>Eukaryota</taxon>
        <taxon>Metazoa</taxon>
        <taxon>Chordata</taxon>
        <taxon>Craniata</taxon>
        <taxon>Vertebrata</taxon>
        <taxon>Euteleostomi</taxon>
        <taxon>Actinopterygii</taxon>
        <taxon>Neopterygii</taxon>
        <taxon>Teleostei</taxon>
        <taxon>Anguilliformes</taxon>
        <taxon>Synaphobranchidae</taxon>
        <taxon>Synaphobranchus</taxon>
    </lineage>
</organism>
<sequence length="216" mass="23474">MTANEREGGSFAPCMAAGQSRGSVCRMSHPVGLNRFCVVTPHSLWLHLTVQSPSSPRWCNSRTFQCCEPGTFSPSSPGPFVWVRLSALGSGVLCLSDMTGVPPRENRARHSDRTSFRETHTNQRPGGRSVTMRPPAARDGTPGYALPDGVTDLWQFGLQLQSCLSHTLAPQTHGGGGGRQEGRYYSGETLYLRTRPLAIRTARLLRDRPGIAGPGR</sequence>
<dbReference type="Proteomes" id="UP001152622">
    <property type="component" value="Chromosome 2"/>
</dbReference>
<evidence type="ECO:0000313" key="2">
    <source>
        <dbReference type="EMBL" id="KAJ8374223.1"/>
    </source>
</evidence>
<feature type="compositionally biased region" description="Basic and acidic residues" evidence="1">
    <location>
        <begin position="104"/>
        <end position="121"/>
    </location>
</feature>
<gene>
    <name evidence="2" type="ORF">SKAU_G00048030</name>
</gene>
<reference evidence="2" key="1">
    <citation type="journal article" date="2023" name="Science">
        <title>Genome structures resolve the early diversification of teleost fishes.</title>
        <authorList>
            <person name="Parey E."/>
            <person name="Louis A."/>
            <person name="Montfort J."/>
            <person name="Bouchez O."/>
            <person name="Roques C."/>
            <person name="Iampietro C."/>
            <person name="Lluch J."/>
            <person name="Castinel A."/>
            <person name="Donnadieu C."/>
            <person name="Desvignes T."/>
            <person name="Floi Bucao C."/>
            <person name="Jouanno E."/>
            <person name="Wen M."/>
            <person name="Mejri S."/>
            <person name="Dirks R."/>
            <person name="Jansen H."/>
            <person name="Henkel C."/>
            <person name="Chen W.J."/>
            <person name="Zahm M."/>
            <person name="Cabau C."/>
            <person name="Klopp C."/>
            <person name="Thompson A.W."/>
            <person name="Robinson-Rechavi M."/>
            <person name="Braasch I."/>
            <person name="Lecointre G."/>
            <person name="Bobe J."/>
            <person name="Postlethwait J.H."/>
            <person name="Berthelot C."/>
            <person name="Roest Crollius H."/>
            <person name="Guiguen Y."/>
        </authorList>
    </citation>
    <scope>NUCLEOTIDE SEQUENCE</scope>
    <source>
        <strain evidence="2">WJC10195</strain>
    </source>
</reference>